<accession>A0A7I8K452</accession>
<dbReference type="PANTHER" id="PTHR34059:SF1">
    <property type="entry name" value="EXPRESSED PROTEIN"/>
    <property type="match status" value="1"/>
</dbReference>
<organism evidence="2 3">
    <name type="scientific">Spirodela intermedia</name>
    <name type="common">Intermediate duckweed</name>
    <dbReference type="NCBI Taxonomy" id="51605"/>
    <lineage>
        <taxon>Eukaryota</taxon>
        <taxon>Viridiplantae</taxon>
        <taxon>Streptophyta</taxon>
        <taxon>Embryophyta</taxon>
        <taxon>Tracheophyta</taxon>
        <taxon>Spermatophyta</taxon>
        <taxon>Magnoliopsida</taxon>
        <taxon>Liliopsida</taxon>
        <taxon>Araceae</taxon>
        <taxon>Lemnoideae</taxon>
        <taxon>Spirodela</taxon>
    </lineage>
</organism>
<feature type="region of interest" description="Disordered" evidence="1">
    <location>
        <begin position="393"/>
        <end position="414"/>
    </location>
</feature>
<protein>
    <submittedName>
        <fullName evidence="2">Uncharacterized protein</fullName>
    </submittedName>
</protein>
<reference evidence="2" key="1">
    <citation type="submission" date="2020-02" db="EMBL/GenBank/DDBJ databases">
        <authorList>
            <person name="Scholz U."/>
            <person name="Mascher M."/>
            <person name="Fiebig A."/>
        </authorList>
    </citation>
    <scope>NUCLEOTIDE SEQUENCE</scope>
</reference>
<dbReference type="Pfam" id="PF05553">
    <property type="entry name" value="DUF761"/>
    <property type="match status" value="1"/>
</dbReference>
<keyword evidence="3" id="KW-1185">Reference proteome</keyword>
<feature type="compositionally biased region" description="Basic and acidic residues" evidence="1">
    <location>
        <begin position="276"/>
        <end position="288"/>
    </location>
</feature>
<feature type="compositionally biased region" description="Pro residues" evidence="1">
    <location>
        <begin position="250"/>
        <end position="264"/>
    </location>
</feature>
<dbReference type="AlphaFoldDB" id="A0A7I8K452"/>
<dbReference type="OrthoDB" id="1080706at2759"/>
<feature type="region of interest" description="Disordered" evidence="1">
    <location>
        <begin position="1"/>
        <end position="29"/>
    </location>
</feature>
<feature type="compositionally biased region" description="Low complexity" evidence="1">
    <location>
        <begin position="316"/>
        <end position="326"/>
    </location>
</feature>
<feature type="compositionally biased region" description="Acidic residues" evidence="1">
    <location>
        <begin position="358"/>
        <end position="374"/>
    </location>
</feature>
<dbReference type="InterPro" id="IPR008480">
    <property type="entry name" value="DUF761_pln"/>
</dbReference>
<feature type="compositionally biased region" description="Low complexity" evidence="1">
    <location>
        <begin position="208"/>
        <end position="229"/>
    </location>
</feature>
<feature type="compositionally biased region" description="Gly residues" evidence="1">
    <location>
        <begin position="404"/>
        <end position="414"/>
    </location>
</feature>
<evidence type="ECO:0000256" key="1">
    <source>
        <dbReference type="SAM" id="MobiDB-lite"/>
    </source>
</evidence>
<gene>
    <name evidence="2" type="ORF">SI8410_02003179</name>
</gene>
<evidence type="ECO:0000313" key="3">
    <source>
        <dbReference type="Proteomes" id="UP000663760"/>
    </source>
</evidence>
<evidence type="ECO:0000313" key="2">
    <source>
        <dbReference type="EMBL" id="CAA7391980.1"/>
    </source>
</evidence>
<name>A0A7I8K452_SPIIN</name>
<feature type="region of interest" description="Disordered" evidence="1">
    <location>
        <begin position="178"/>
        <end position="379"/>
    </location>
</feature>
<dbReference type="EMBL" id="LR746265">
    <property type="protein sequence ID" value="CAA7391980.1"/>
    <property type="molecule type" value="Genomic_DNA"/>
</dbReference>
<proteinExistence type="predicted"/>
<dbReference type="Proteomes" id="UP000663760">
    <property type="component" value="Chromosome 2"/>
</dbReference>
<dbReference type="PANTHER" id="PTHR34059">
    <property type="entry name" value="EXPRESSED PROTEIN"/>
    <property type="match status" value="1"/>
</dbReference>
<sequence length="414" mass="44391">MAELDDTASPGHNLLREVGSSTSPPVPQKPAASLLPKAAFLAAIAVLLPLFPSQAPEFFSETLLTRSWELIHLVLVGIAISYGLFSSRNAGGAAEKELPCKSGDSPQSYVSELLQVSPVFNDDDGEIHGSHPHRSKLQMWTSQYNGEDSTVLVAEDGGRGGGGAGRLLLLPVRSLKGVPGEKAEPAGDAVLASPIPWRSRSQRMEMETTPPFRRPSSSPRTLSPSSSASLEPKAISGEGSWKKQKKNFHQPPPPPPTPPPPPRPSFFYKPSCCSSDGKESLRDCKDGSRSSNGCWNDRIPLGRSVRTVRPKETLPETETAAAEPNPTLAPPVSGGSPVGEHWPEEDEVLEGVVVSASEDSDGDDSDLATPEENEVDKKADEFIAKFREQIRLQRIENMKRSSAGKGGSGSRRNP</sequence>